<dbReference type="InParanoid" id="A0A0L0H4Q0"/>
<feature type="region of interest" description="Disordered" evidence="9">
    <location>
        <begin position="41"/>
        <end position="73"/>
    </location>
</feature>
<dbReference type="GO" id="GO:0005667">
    <property type="term" value="C:transcription regulator complex"/>
    <property type="evidence" value="ECO:0007669"/>
    <property type="project" value="TreeGrafter"/>
</dbReference>
<dbReference type="OMA" id="PPYEMTQ"/>
<comment type="subcellular location">
    <subcellularLocation>
        <location evidence="1">Nucleus</location>
    </subcellularLocation>
</comment>
<dbReference type="STRING" id="645134.A0A0L0H4Q0"/>
<feature type="region of interest" description="Disordered" evidence="9">
    <location>
        <begin position="189"/>
        <end position="282"/>
    </location>
</feature>
<dbReference type="OrthoDB" id="6077919at2759"/>
<dbReference type="EMBL" id="KQ257473">
    <property type="protein sequence ID" value="KNC95891.1"/>
    <property type="molecule type" value="Genomic_DNA"/>
</dbReference>
<proteinExistence type="predicted"/>
<feature type="domain" description="C2H2-type" evidence="10">
    <location>
        <begin position="386"/>
        <end position="413"/>
    </location>
</feature>
<dbReference type="GeneID" id="27691799"/>
<dbReference type="PROSITE" id="PS50157">
    <property type="entry name" value="ZINC_FINGER_C2H2_2"/>
    <property type="match status" value="2"/>
</dbReference>
<evidence type="ECO:0000256" key="4">
    <source>
        <dbReference type="ARBA" id="ARBA00022771"/>
    </source>
</evidence>
<evidence type="ECO:0000256" key="9">
    <source>
        <dbReference type="SAM" id="MobiDB-lite"/>
    </source>
</evidence>
<keyword evidence="6" id="KW-0238">DNA-binding</keyword>
<evidence type="ECO:0000256" key="5">
    <source>
        <dbReference type="ARBA" id="ARBA00022833"/>
    </source>
</evidence>
<evidence type="ECO:0000256" key="8">
    <source>
        <dbReference type="PROSITE-ProRule" id="PRU00042"/>
    </source>
</evidence>
<feature type="compositionally biased region" description="Pro residues" evidence="9">
    <location>
        <begin position="45"/>
        <end position="56"/>
    </location>
</feature>
<evidence type="ECO:0000313" key="11">
    <source>
        <dbReference type="EMBL" id="KNC95891.1"/>
    </source>
</evidence>
<feature type="region of interest" description="Disordered" evidence="9">
    <location>
        <begin position="333"/>
        <end position="383"/>
    </location>
</feature>
<evidence type="ECO:0000313" key="12">
    <source>
        <dbReference type="Proteomes" id="UP000053201"/>
    </source>
</evidence>
<keyword evidence="2" id="KW-0479">Metal-binding</keyword>
<organism evidence="11 12">
    <name type="scientific">Spizellomyces punctatus (strain DAOM BR117)</name>
    <dbReference type="NCBI Taxonomy" id="645134"/>
    <lineage>
        <taxon>Eukaryota</taxon>
        <taxon>Fungi</taxon>
        <taxon>Fungi incertae sedis</taxon>
        <taxon>Chytridiomycota</taxon>
        <taxon>Chytridiomycota incertae sedis</taxon>
        <taxon>Chytridiomycetes</taxon>
        <taxon>Spizellomycetales</taxon>
        <taxon>Spizellomycetaceae</taxon>
        <taxon>Spizellomyces</taxon>
    </lineage>
</organism>
<protein>
    <recommendedName>
        <fullName evidence="10">C2H2-type domain-containing protein</fullName>
    </recommendedName>
</protein>
<dbReference type="PROSITE" id="PS00028">
    <property type="entry name" value="ZINC_FINGER_C2H2_1"/>
    <property type="match status" value="1"/>
</dbReference>
<dbReference type="FunFam" id="3.30.160.60:FF:000045">
    <property type="entry name" value="ZFP69 zinc finger protein B"/>
    <property type="match status" value="1"/>
</dbReference>
<feature type="compositionally biased region" description="Low complexity" evidence="9">
    <location>
        <begin position="343"/>
        <end position="363"/>
    </location>
</feature>
<feature type="compositionally biased region" description="Pro residues" evidence="9">
    <location>
        <begin position="370"/>
        <end position="381"/>
    </location>
</feature>
<dbReference type="PANTHER" id="PTHR14003">
    <property type="entry name" value="TRANSCRIPTIONAL REPRESSOR PROTEIN YY"/>
    <property type="match status" value="1"/>
</dbReference>
<keyword evidence="12" id="KW-1185">Reference proteome</keyword>
<evidence type="ECO:0000256" key="3">
    <source>
        <dbReference type="ARBA" id="ARBA00022737"/>
    </source>
</evidence>
<evidence type="ECO:0000259" key="10">
    <source>
        <dbReference type="PROSITE" id="PS50157"/>
    </source>
</evidence>
<evidence type="ECO:0000256" key="6">
    <source>
        <dbReference type="ARBA" id="ARBA00023125"/>
    </source>
</evidence>
<feature type="compositionally biased region" description="Low complexity" evidence="9">
    <location>
        <begin position="57"/>
        <end position="73"/>
    </location>
</feature>
<keyword evidence="4 8" id="KW-0863">Zinc-finger</keyword>
<sequence length="445" mass="48486">MSPRLPLPTPMEPSLGDSNLNSVSALRVLSDVALSEALYKQSPILSPPRPPPPPPLASRWPPSLSPLIQQQQQERYHQHDPLCKCRPIHHGQQPWAWRPPYNNDAYHGWHSGTMAPTTPTTIARVRYLPYSTAHALPSDRNARYMSCPCSTCRETCANSVRERCMGECRAGYRDAQACRQAVLPTPPIGPSYGPPHMSHSLPHAPPHGPSMTPIGLAHAHGPPLPPLSHGHGQTPQASPRGPSHGPSSHGPGQGPPPPPAPSHNEHVHSSVPHHNVPANGINGQRHPYPFYCHVSGYPYYTLTPSSSSSSSPSTRTMTKCSCVRCILPSCTDTTDPPPPYDPKSPTSDSPHSNLTPQPQQQRQPDQENPLPTPPIPTPPPRPLRRYTCPTCNKRFSRPSSLKTHVNSHTGEKPFVCSNGCGRRFSVLSNLRRHIKAGGCPSKRPA</sequence>
<evidence type="ECO:0000256" key="1">
    <source>
        <dbReference type="ARBA" id="ARBA00004123"/>
    </source>
</evidence>
<dbReference type="Pfam" id="PF00096">
    <property type="entry name" value="zf-C2H2"/>
    <property type="match status" value="2"/>
</dbReference>
<dbReference type="RefSeq" id="XP_016603931.1">
    <property type="nucleotide sequence ID" value="XM_016756800.1"/>
</dbReference>
<dbReference type="Gene3D" id="3.30.160.60">
    <property type="entry name" value="Classic Zinc Finger"/>
    <property type="match status" value="2"/>
</dbReference>
<dbReference type="Proteomes" id="UP000053201">
    <property type="component" value="Unassembled WGS sequence"/>
</dbReference>
<evidence type="ECO:0000256" key="7">
    <source>
        <dbReference type="ARBA" id="ARBA00023242"/>
    </source>
</evidence>
<dbReference type="GO" id="GO:0000978">
    <property type="term" value="F:RNA polymerase II cis-regulatory region sequence-specific DNA binding"/>
    <property type="evidence" value="ECO:0007669"/>
    <property type="project" value="TreeGrafter"/>
</dbReference>
<keyword evidence="3" id="KW-0677">Repeat</keyword>
<dbReference type="GO" id="GO:0000981">
    <property type="term" value="F:DNA-binding transcription factor activity, RNA polymerase II-specific"/>
    <property type="evidence" value="ECO:0007669"/>
    <property type="project" value="TreeGrafter"/>
</dbReference>
<keyword evidence="7" id="KW-0539">Nucleus</keyword>
<dbReference type="SMART" id="SM00355">
    <property type="entry name" value="ZnF_C2H2"/>
    <property type="match status" value="2"/>
</dbReference>
<dbReference type="eggNOG" id="KOG1721">
    <property type="taxonomic scope" value="Eukaryota"/>
</dbReference>
<dbReference type="PANTHER" id="PTHR14003:SF19">
    <property type="entry name" value="YY2 TRANSCRIPTION FACTOR"/>
    <property type="match status" value="1"/>
</dbReference>
<dbReference type="InterPro" id="IPR036236">
    <property type="entry name" value="Znf_C2H2_sf"/>
</dbReference>
<evidence type="ECO:0000256" key="2">
    <source>
        <dbReference type="ARBA" id="ARBA00022723"/>
    </source>
</evidence>
<name>A0A0L0H4Q0_SPIPD</name>
<gene>
    <name evidence="11" type="ORF">SPPG_08652</name>
</gene>
<dbReference type="InterPro" id="IPR013087">
    <property type="entry name" value="Znf_C2H2_type"/>
</dbReference>
<dbReference type="VEuPathDB" id="FungiDB:SPPG_08652"/>
<dbReference type="AlphaFoldDB" id="A0A0L0H4Q0"/>
<dbReference type="FunFam" id="3.30.160.60:FF:000100">
    <property type="entry name" value="Zinc finger 45-like"/>
    <property type="match status" value="1"/>
</dbReference>
<dbReference type="GO" id="GO:0000785">
    <property type="term" value="C:chromatin"/>
    <property type="evidence" value="ECO:0007669"/>
    <property type="project" value="TreeGrafter"/>
</dbReference>
<dbReference type="GO" id="GO:0008270">
    <property type="term" value="F:zinc ion binding"/>
    <property type="evidence" value="ECO:0007669"/>
    <property type="project" value="UniProtKB-KW"/>
</dbReference>
<feature type="compositionally biased region" description="Low complexity" evidence="9">
    <location>
        <begin position="215"/>
        <end position="250"/>
    </location>
</feature>
<accession>A0A0L0H4Q0</accession>
<keyword evidence="5" id="KW-0862">Zinc</keyword>
<reference evidence="11 12" key="1">
    <citation type="submission" date="2009-08" db="EMBL/GenBank/DDBJ databases">
        <title>The Genome Sequence of Spizellomyces punctatus strain DAOM BR117.</title>
        <authorList>
            <consortium name="The Broad Institute Genome Sequencing Platform"/>
            <person name="Russ C."/>
            <person name="Cuomo C."/>
            <person name="Shea T."/>
            <person name="Young S.K."/>
            <person name="Zeng Q."/>
            <person name="Koehrsen M."/>
            <person name="Haas B."/>
            <person name="Borodovsky M."/>
            <person name="Guigo R."/>
            <person name="Alvarado L."/>
            <person name="Berlin A."/>
            <person name="Bochicchio J."/>
            <person name="Borenstein D."/>
            <person name="Chapman S."/>
            <person name="Chen Z."/>
            <person name="Engels R."/>
            <person name="Freedman E."/>
            <person name="Gellesch M."/>
            <person name="Goldberg J."/>
            <person name="Griggs A."/>
            <person name="Gujja S."/>
            <person name="Heiman D."/>
            <person name="Hepburn T."/>
            <person name="Howarth C."/>
            <person name="Jen D."/>
            <person name="Larson L."/>
            <person name="Lewis B."/>
            <person name="Mehta T."/>
            <person name="Park D."/>
            <person name="Pearson M."/>
            <person name="Roberts A."/>
            <person name="Saif S."/>
            <person name="Shenoy N."/>
            <person name="Sisk P."/>
            <person name="Stolte C."/>
            <person name="Sykes S."/>
            <person name="Thomson T."/>
            <person name="Walk T."/>
            <person name="White J."/>
            <person name="Yandava C."/>
            <person name="Burger G."/>
            <person name="Gray M.W."/>
            <person name="Holland P.W.H."/>
            <person name="King N."/>
            <person name="Lang F.B.F."/>
            <person name="Roger A.J."/>
            <person name="Ruiz-Trillo I."/>
            <person name="Lander E."/>
            <person name="Nusbaum C."/>
        </authorList>
    </citation>
    <scope>NUCLEOTIDE SEQUENCE [LARGE SCALE GENOMIC DNA]</scope>
    <source>
        <strain evidence="11 12">DAOM BR117</strain>
    </source>
</reference>
<dbReference type="SUPFAM" id="SSF57667">
    <property type="entry name" value="beta-beta-alpha zinc fingers"/>
    <property type="match status" value="1"/>
</dbReference>
<dbReference type="GO" id="GO:0031519">
    <property type="term" value="C:PcG protein complex"/>
    <property type="evidence" value="ECO:0007669"/>
    <property type="project" value="TreeGrafter"/>
</dbReference>
<feature type="domain" description="C2H2-type" evidence="10">
    <location>
        <begin position="414"/>
        <end position="444"/>
    </location>
</feature>